<keyword evidence="5" id="KW-1185">Reference proteome</keyword>
<dbReference type="PANTHER" id="PTHR43208:SF1">
    <property type="entry name" value="ABC TRANSPORTER SUBSTRATE-BINDING PROTEIN"/>
    <property type="match status" value="1"/>
</dbReference>
<keyword evidence="4" id="KW-0762">Sugar transport</keyword>
<evidence type="ECO:0000259" key="3">
    <source>
        <dbReference type="Pfam" id="PF02608"/>
    </source>
</evidence>
<dbReference type="Gene3D" id="3.40.50.2300">
    <property type="match status" value="2"/>
</dbReference>
<dbReference type="CDD" id="cd19963">
    <property type="entry name" value="PBP1_BMP-like"/>
    <property type="match status" value="1"/>
</dbReference>
<dbReference type="InterPro" id="IPR003760">
    <property type="entry name" value="PnrA-like"/>
</dbReference>
<evidence type="ECO:0000313" key="5">
    <source>
        <dbReference type="Proteomes" id="UP000198762"/>
    </source>
</evidence>
<evidence type="ECO:0000313" key="4">
    <source>
        <dbReference type="EMBL" id="SET08478.1"/>
    </source>
</evidence>
<keyword evidence="1 2" id="KW-0732">Signal</keyword>
<dbReference type="OrthoDB" id="9769871at2"/>
<keyword evidence="4" id="KW-0813">Transport</keyword>
<dbReference type="RefSeq" id="WP_091849518.1">
    <property type="nucleotide sequence ID" value="NZ_FOHZ01000004.1"/>
</dbReference>
<feature type="chain" id="PRO_5011640559" evidence="2">
    <location>
        <begin position="22"/>
        <end position="355"/>
    </location>
</feature>
<dbReference type="PANTHER" id="PTHR43208">
    <property type="entry name" value="ABC TRANSPORTER SUBSTRATE-BINDING PROTEIN"/>
    <property type="match status" value="1"/>
</dbReference>
<reference evidence="5" key="1">
    <citation type="submission" date="2016-10" db="EMBL/GenBank/DDBJ databases">
        <authorList>
            <person name="Varghese N."/>
            <person name="Submissions S."/>
        </authorList>
    </citation>
    <scope>NUCLEOTIDE SEQUENCE [LARGE SCALE GENOMIC DNA]</scope>
    <source>
        <strain evidence="5">CGMCC 1.6489</strain>
    </source>
</reference>
<proteinExistence type="predicted"/>
<dbReference type="STRING" id="430453.SAMN04487962_104100"/>
<dbReference type="InterPro" id="IPR052910">
    <property type="entry name" value="ABC-Purine-Binding"/>
</dbReference>
<dbReference type="EMBL" id="FOHZ01000004">
    <property type="protein sequence ID" value="SET08478.1"/>
    <property type="molecule type" value="Genomic_DNA"/>
</dbReference>
<name>A0A1I0BP82_9GAMM</name>
<feature type="signal peptide" evidence="2">
    <location>
        <begin position="1"/>
        <end position="21"/>
    </location>
</feature>
<dbReference type="Proteomes" id="UP000198762">
    <property type="component" value="Unassembled WGS sequence"/>
</dbReference>
<organism evidence="4 5">
    <name type="scientific">Marinobacter segnicrescens</name>
    <dbReference type="NCBI Taxonomy" id="430453"/>
    <lineage>
        <taxon>Bacteria</taxon>
        <taxon>Pseudomonadati</taxon>
        <taxon>Pseudomonadota</taxon>
        <taxon>Gammaproteobacteria</taxon>
        <taxon>Pseudomonadales</taxon>
        <taxon>Marinobacteraceae</taxon>
        <taxon>Marinobacter</taxon>
    </lineage>
</organism>
<dbReference type="AlphaFoldDB" id="A0A1I0BP82"/>
<gene>
    <name evidence="4" type="ORF">SAMN04487962_104100</name>
</gene>
<sequence length="355" mass="38759">MSLKRSLALAAALTLPVSAMAEDPMKVGFVYVGPIGDHGWSYQHDLGRLALEEHFGDQVETTYVENVNEGADAERTIRRLAQAGNEVIFTTSFGFMNPTARVAEQFPDTTFLHATGYKRAENLGTYLSVTYEGRYVTGVAAGLVTETNTLGYIASFPIPEVIRDINAVYLGARSVNPDIELKVVWANTWFDPAKEADAANALMDQGADVIVQHTDSPAPLMAADKRGNWGVGQASDMRKFGGDAHLLSVVNDWAPYYIDTVQAVMDGDWAPSDYWGGISEDVIQVIGISDRLTEEQRAKVDEVIASIDSGEFHPFTGPLKDQDGELRVPEGEAMTNEQLAGMDWYVEGMTANLPK</sequence>
<protein>
    <submittedName>
        <fullName evidence="4">Simple sugar transport system substrate-binding protein</fullName>
    </submittedName>
</protein>
<feature type="domain" description="ABC transporter substrate-binding protein PnrA-like" evidence="3">
    <location>
        <begin position="26"/>
        <end position="301"/>
    </location>
</feature>
<evidence type="ECO:0000256" key="1">
    <source>
        <dbReference type="ARBA" id="ARBA00022729"/>
    </source>
</evidence>
<evidence type="ECO:0000256" key="2">
    <source>
        <dbReference type="SAM" id="SignalP"/>
    </source>
</evidence>
<accession>A0A1I0BP82</accession>
<dbReference type="GO" id="GO:0005886">
    <property type="term" value="C:plasma membrane"/>
    <property type="evidence" value="ECO:0007669"/>
    <property type="project" value="InterPro"/>
</dbReference>
<dbReference type="Pfam" id="PF02608">
    <property type="entry name" value="Bmp"/>
    <property type="match status" value="1"/>
</dbReference>